<evidence type="ECO:0000256" key="1">
    <source>
        <dbReference type="SAM" id="MobiDB-lite"/>
    </source>
</evidence>
<name>G0U747_TRYVY</name>
<feature type="compositionally biased region" description="Basic and acidic residues" evidence="1">
    <location>
        <begin position="1"/>
        <end position="15"/>
    </location>
</feature>
<reference evidence="2" key="1">
    <citation type="journal article" date="2012" name="Proc. Natl. Acad. Sci. U.S.A.">
        <title>Antigenic diversity is generated by distinct evolutionary mechanisms in African trypanosome species.</title>
        <authorList>
            <person name="Jackson A.P."/>
            <person name="Berry A."/>
            <person name="Aslett M."/>
            <person name="Allison H.C."/>
            <person name="Burton P."/>
            <person name="Vavrova-Anderson J."/>
            <person name="Brown R."/>
            <person name="Browne H."/>
            <person name="Corton N."/>
            <person name="Hauser H."/>
            <person name="Gamble J."/>
            <person name="Gilderthorp R."/>
            <person name="Marcello L."/>
            <person name="McQuillan J."/>
            <person name="Otto T.D."/>
            <person name="Quail M.A."/>
            <person name="Sanders M.J."/>
            <person name="van Tonder A."/>
            <person name="Ginger M.L."/>
            <person name="Field M.C."/>
            <person name="Barry J.D."/>
            <person name="Hertz-Fowler C."/>
            <person name="Berriman M."/>
        </authorList>
    </citation>
    <scope>NUCLEOTIDE SEQUENCE</scope>
    <source>
        <strain evidence="2">Y486</strain>
    </source>
</reference>
<dbReference type="EMBL" id="HE573026">
    <property type="protein sequence ID" value="CCC51704.1"/>
    <property type="molecule type" value="Genomic_DNA"/>
</dbReference>
<organism evidence="2">
    <name type="scientific">Trypanosoma vivax (strain Y486)</name>
    <dbReference type="NCBI Taxonomy" id="1055687"/>
    <lineage>
        <taxon>Eukaryota</taxon>
        <taxon>Discoba</taxon>
        <taxon>Euglenozoa</taxon>
        <taxon>Kinetoplastea</taxon>
        <taxon>Metakinetoplastina</taxon>
        <taxon>Trypanosomatida</taxon>
        <taxon>Trypanosomatidae</taxon>
        <taxon>Trypanosoma</taxon>
        <taxon>Duttonella</taxon>
    </lineage>
</organism>
<dbReference type="VEuPathDB" id="TriTrypDB:TvY486_1007500"/>
<feature type="region of interest" description="Disordered" evidence="1">
    <location>
        <begin position="1"/>
        <end position="37"/>
    </location>
</feature>
<feature type="region of interest" description="Disordered" evidence="1">
    <location>
        <begin position="59"/>
        <end position="82"/>
    </location>
</feature>
<gene>
    <name evidence="2" type="ORF">TVY486_1007500</name>
</gene>
<accession>G0U747</accession>
<dbReference type="AlphaFoldDB" id="G0U747"/>
<evidence type="ECO:0000313" key="2">
    <source>
        <dbReference type="EMBL" id="CCC51704.1"/>
    </source>
</evidence>
<feature type="compositionally biased region" description="Polar residues" evidence="1">
    <location>
        <begin position="61"/>
        <end position="82"/>
    </location>
</feature>
<feature type="compositionally biased region" description="Acidic residues" evidence="1">
    <location>
        <begin position="16"/>
        <end position="34"/>
    </location>
</feature>
<protein>
    <submittedName>
        <fullName evidence="2">Uncharacterized protein</fullName>
    </submittedName>
</protein>
<sequence length="82" mass="9363">MIQRHPEKRLLRGETEAQDAPDSDGEAEQEEQEQTEFVCQQCHRALRSKAWLARHECEPTSIINSEGSNVAEQPVYSSESHL</sequence>
<proteinExistence type="predicted"/>